<dbReference type="PRINTS" id="PR00260">
    <property type="entry name" value="CHEMTRNSDUCR"/>
</dbReference>
<dbReference type="PANTHER" id="PTHR32089">
    <property type="entry name" value="METHYL-ACCEPTING CHEMOTAXIS PROTEIN MCPB"/>
    <property type="match status" value="1"/>
</dbReference>
<name>A0A0A5HTN8_PHOS4</name>
<dbReference type="Pfam" id="PF00672">
    <property type="entry name" value="HAMP"/>
    <property type="match status" value="1"/>
</dbReference>
<organism evidence="11 12">
    <name type="scientific">Photobacterium sp. (strain ATCC 43367)</name>
    <dbReference type="NCBI Taxonomy" id="379097"/>
    <lineage>
        <taxon>Bacteria</taxon>
        <taxon>Pseudomonadati</taxon>
        <taxon>Pseudomonadota</taxon>
        <taxon>Gammaproteobacteria</taxon>
        <taxon>Vibrionales</taxon>
        <taxon>Vibrionaceae</taxon>
        <taxon>Vibrio</taxon>
        <taxon>Vibrio oreintalis group</taxon>
    </lineage>
</organism>
<dbReference type="CDD" id="cd11386">
    <property type="entry name" value="MCP_signal"/>
    <property type="match status" value="1"/>
</dbReference>
<keyword evidence="2 8" id="KW-0812">Transmembrane</keyword>
<dbReference type="SMART" id="SM00283">
    <property type="entry name" value="MA"/>
    <property type="match status" value="1"/>
</dbReference>
<evidence type="ECO:0000256" key="5">
    <source>
        <dbReference type="ARBA" id="ARBA00023224"/>
    </source>
</evidence>
<protein>
    <submittedName>
        <fullName evidence="11">Chemotaxis protein</fullName>
    </submittedName>
</protein>
<gene>
    <name evidence="11" type="ORF">NM06_16110</name>
</gene>
<comment type="similarity">
    <text evidence="6">Belongs to the methyl-accepting chemotaxis (MCP) protein family.</text>
</comment>
<keyword evidence="5 7" id="KW-0807">Transducer</keyword>
<evidence type="ECO:0000256" key="2">
    <source>
        <dbReference type="ARBA" id="ARBA00022692"/>
    </source>
</evidence>
<feature type="transmembrane region" description="Helical" evidence="8">
    <location>
        <begin position="196"/>
        <end position="217"/>
    </location>
</feature>
<dbReference type="PROSITE" id="PS50885">
    <property type="entry name" value="HAMP"/>
    <property type="match status" value="1"/>
</dbReference>
<dbReference type="CDD" id="cd06225">
    <property type="entry name" value="HAMP"/>
    <property type="match status" value="1"/>
</dbReference>
<dbReference type="STRING" id="379097.SE23_15050"/>
<dbReference type="Pfam" id="PF00015">
    <property type="entry name" value="MCPsignal"/>
    <property type="match status" value="1"/>
</dbReference>
<evidence type="ECO:0000256" key="7">
    <source>
        <dbReference type="PROSITE-ProRule" id="PRU00284"/>
    </source>
</evidence>
<dbReference type="EMBL" id="JRWP01000041">
    <property type="protein sequence ID" value="KGY07675.1"/>
    <property type="molecule type" value="Genomic_DNA"/>
</dbReference>
<evidence type="ECO:0000313" key="11">
    <source>
        <dbReference type="EMBL" id="KGY07675.1"/>
    </source>
</evidence>
<dbReference type="AlphaFoldDB" id="A0A0A5HTN8"/>
<feature type="domain" description="Methyl-accepting transducer" evidence="9">
    <location>
        <begin position="273"/>
        <end position="509"/>
    </location>
</feature>
<evidence type="ECO:0000259" key="10">
    <source>
        <dbReference type="PROSITE" id="PS50885"/>
    </source>
</evidence>
<sequence length="545" mass="59178">MFSNLSIKKKIVLPLSLLILLFSVSSMLNVLTSQQQAKISDSIQQHYLPALFTIEDAYRDLYQATSAVQGLVLASSNDEVEHHLFEYKDNAYKALPRMRHANSLIELGLLPKSAARDVEKLVSLGEAWLASYEQFITTPRADWSLQYDRNKETFEQQFIAVRKQLNVVKDLIEEAREKTQTENTLAQKKAELTLEIGTLLVIILAVVTCWLLIRVIVKPIENITSAMREISSGDGDLSQRIVSQSNDEIGQLGEAFNLFATKIQTTIQQVVETTASIRSEMLHLASVAQSISESTNQQQQESELVAAAVNEMQATSLSVSDNATDAAGASSNAVDEVQSTNQVLESTVISIQGLADDVDNASSVIHTLDQDVANIASILDVICGIAEQTNLLALNAAIEAARAGEQGRGFAVVADEVRSLASRTQQSTGQIQAMIERLQTGAEQAVKVMQASKASSEETIASASSATHSLHEILSAISRMNEMNAQIAAAAAQQNAVSEDLNANIQKIAHNSNSMVTTVDTAERSLDSLGAQCQRLDELVSQFKC</sequence>
<accession>A0A0A5HTN8</accession>
<dbReference type="GO" id="GO:0007165">
    <property type="term" value="P:signal transduction"/>
    <property type="evidence" value="ECO:0007669"/>
    <property type="project" value="UniProtKB-KW"/>
</dbReference>
<dbReference type="SMART" id="SM00304">
    <property type="entry name" value="HAMP"/>
    <property type="match status" value="1"/>
</dbReference>
<evidence type="ECO:0000313" key="12">
    <source>
        <dbReference type="Proteomes" id="UP000030451"/>
    </source>
</evidence>
<dbReference type="PANTHER" id="PTHR32089:SF119">
    <property type="entry name" value="METHYL-ACCEPTING CHEMOTAXIS PROTEIN CTPL"/>
    <property type="match status" value="1"/>
</dbReference>
<dbReference type="SUPFAM" id="SSF58104">
    <property type="entry name" value="Methyl-accepting chemotaxis protein (MCP) signaling domain"/>
    <property type="match status" value="1"/>
</dbReference>
<dbReference type="GO" id="GO:0004888">
    <property type="term" value="F:transmembrane signaling receptor activity"/>
    <property type="evidence" value="ECO:0007669"/>
    <property type="project" value="InterPro"/>
</dbReference>
<dbReference type="Gene3D" id="1.10.287.950">
    <property type="entry name" value="Methyl-accepting chemotaxis protein"/>
    <property type="match status" value="1"/>
</dbReference>
<evidence type="ECO:0000259" key="9">
    <source>
        <dbReference type="PROSITE" id="PS50111"/>
    </source>
</evidence>
<feature type="domain" description="HAMP" evidence="10">
    <location>
        <begin position="214"/>
        <end position="268"/>
    </location>
</feature>
<dbReference type="Gene3D" id="6.10.340.10">
    <property type="match status" value="1"/>
</dbReference>
<dbReference type="InterPro" id="IPR004089">
    <property type="entry name" value="MCPsignal_dom"/>
</dbReference>
<dbReference type="RefSeq" id="WP_038192131.1">
    <property type="nucleotide sequence ID" value="NZ_JRWP01000041.1"/>
</dbReference>
<evidence type="ECO:0000256" key="3">
    <source>
        <dbReference type="ARBA" id="ARBA00022989"/>
    </source>
</evidence>
<dbReference type="InterPro" id="IPR004090">
    <property type="entry name" value="Chemotax_Me-accpt_rcpt"/>
</dbReference>
<comment type="subcellular location">
    <subcellularLocation>
        <location evidence="1">Membrane</location>
        <topology evidence="1">Multi-pass membrane protein</topology>
    </subcellularLocation>
</comment>
<dbReference type="OrthoDB" id="2489132at2"/>
<reference evidence="11 12" key="1">
    <citation type="submission" date="2014-10" db="EMBL/GenBank/DDBJ databases">
        <title>Genome sequencing of Vibrio sinaloensis T08.</title>
        <authorList>
            <person name="Chan K.-G."/>
            <person name="Mohamad N.I."/>
        </authorList>
    </citation>
    <scope>NUCLEOTIDE SEQUENCE [LARGE SCALE GENOMIC DNA]</scope>
    <source>
        <strain evidence="11 12">T08</strain>
    </source>
</reference>
<dbReference type="FunFam" id="1.10.287.950:FF:000001">
    <property type="entry name" value="Methyl-accepting chemotaxis sensory transducer"/>
    <property type="match status" value="1"/>
</dbReference>
<dbReference type="Proteomes" id="UP000030451">
    <property type="component" value="Unassembled WGS sequence"/>
</dbReference>
<dbReference type="PROSITE" id="PS50111">
    <property type="entry name" value="CHEMOTAXIS_TRANSDUC_2"/>
    <property type="match status" value="1"/>
</dbReference>
<dbReference type="GO" id="GO:0006935">
    <property type="term" value="P:chemotaxis"/>
    <property type="evidence" value="ECO:0007669"/>
    <property type="project" value="InterPro"/>
</dbReference>
<evidence type="ECO:0000256" key="4">
    <source>
        <dbReference type="ARBA" id="ARBA00023136"/>
    </source>
</evidence>
<evidence type="ECO:0000256" key="8">
    <source>
        <dbReference type="SAM" id="Phobius"/>
    </source>
</evidence>
<comment type="caution">
    <text evidence="11">The sequence shown here is derived from an EMBL/GenBank/DDBJ whole genome shotgun (WGS) entry which is preliminary data.</text>
</comment>
<dbReference type="InterPro" id="IPR003660">
    <property type="entry name" value="HAMP_dom"/>
</dbReference>
<evidence type="ECO:0000256" key="6">
    <source>
        <dbReference type="ARBA" id="ARBA00029447"/>
    </source>
</evidence>
<evidence type="ECO:0000256" key="1">
    <source>
        <dbReference type="ARBA" id="ARBA00004141"/>
    </source>
</evidence>
<dbReference type="GO" id="GO:0016020">
    <property type="term" value="C:membrane"/>
    <property type="evidence" value="ECO:0007669"/>
    <property type="project" value="UniProtKB-SubCell"/>
</dbReference>
<proteinExistence type="inferred from homology"/>
<keyword evidence="3 8" id="KW-1133">Transmembrane helix</keyword>
<keyword evidence="4 8" id="KW-0472">Membrane</keyword>